<sequence>MRVKIVVLYQKEDIDMEYRKFCSDPRYNLIKIETLVIRNPHMPFLGTLCLLPTAKVVCFTSVDRTNDMAAPCAIRPMPRLGGILTRHILISLEPHILDWGCAQLGLCPMGNMAEHGRTYSCCPIILTPYTLPLRMCMKFEYIFLTIMLYGLSNPKCLIVV</sequence>
<reference evidence="1" key="1">
    <citation type="submission" date="2020-06" db="EMBL/GenBank/DDBJ databases">
        <authorList>
            <person name="Li T."/>
            <person name="Hu X."/>
            <person name="Zhang T."/>
            <person name="Song X."/>
            <person name="Zhang H."/>
            <person name="Dai N."/>
            <person name="Sheng W."/>
            <person name="Hou X."/>
            <person name="Wei L."/>
        </authorList>
    </citation>
    <scope>NUCLEOTIDE SEQUENCE</scope>
    <source>
        <strain evidence="1">G01</strain>
        <tissue evidence="1">Leaf</tissue>
    </source>
</reference>
<dbReference type="EMBL" id="JACGWK010000009">
    <property type="protein sequence ID" value="KAL0334082.1"/>
    <property type="molecule type" value="Genomic_DNA"/>
</dbReference>
<comment type="caution">
    <text evidence="1">The sequence shown here is derived from an EMBL/GenBank/DDBJ whole genome shotgun (WGS) entry which is preliminary data.</text>
</comment>
<name>A0AAW2MR23_9LAMI</name>
<evidence type="ECO:0000313" key="1">
    <source>
        <dbReference type="EMBL" id="KAL0334082.1"/>
    </source>
</evidence>
<dbReference type="AlphaFoldDB" id="A0AAW2MR23"/>
<protein>
    <submittedName>
        <fullName evidence="1">Uncharacterized protein</fullName>
    </submittedName>
</protein>
<proteinExistence type="predicted"/>
<organism evidence="1">
    <name type="scientific">Sesamum angustifolium</name>
    <dbReference type="NCBI Taxonomy" id="2727405"/>
    <lineage>
        <taxon>Eukaryota</taxon>
        <taxon>Viridiplantae</taxon>
        <taxon>Streptophyta</taxon>
        <taxon>Embryophyta</taxon>
        <taxon>Tracheophyta</taxon>
        <taxon>Spermatophyta</taxon>
        <taxon>Magnoliopsida</taxon>
        <taxon>eudicotyledons</taxon>
        <taxon>Gunneridae</taxon>
        <taxon>Pentapetalae</taxon>
        <taxon>asterids</taxon>
        <taxon>lamiids</taxon>
        <taxon>Lamiales</taxon>
        <taxon>Pedaliaceae</taxon>
        <taxon>Sesamum</taxon>
    </lineage>
</organism>
<reference evidence="1" key="2">
    <citation type="journal article" date="2024" name="Plant">
        <title>Genomic evolution and insights into agronomic trait innovations of Sesamum species.</title>
        <authorList>
            <person name="Miao H."/>
            <person name="Wang L."/>
            <person name="Qu L."/>
            <person name="Liu H."/>
            <person name="Sun Y."/>
            <person name="Le M."/>
            <person name="Wang Q."/>
            <person name="Wei S."/>
            <person name="Zheng Y."/>
            <person name="Lin W."/>
            <person name="Duan Y."/>
            <person name="Cao H."/>
            <person name="Xiong S."/>
            <person name="Wang X."/>
            <person name="Wei L."/>
            <person name="Li C."/>
            <person name="Ma Q."/>
            <person name="Ju M."/>
            <person name="Zhao R."/>
            <person name="Li G."/>
            <person name="Mu C."/>
            <person name="Tian Q."/>
            <person name="Mei H."/>
            <person name="Zhang T."/>
            <person name="Gao T."/>
            <person name="Zhang H."/>
        </authorList>
    </citation>
    <scope>NUCLEOTIDE SEQUENCE</scope>
    <source>
        <strain evidence="1">G01</strain>
    </source>
</reference>
<accession>A0AAW2MR23</accession>
<gene>
    <name evidence="1" type="ORF">Sangu_1564400</name>
</gene>